<accession>A0A1Z1ST55</accession>
<feature type="binding site" evidence="10">
    <location>
        <position position="58"/>
    </location>
    <ligand>
        <name>Mg(2+)</name>
        <dbReference type="ChEBI" id="CHEBI:18420"/>
    </ligand>
</feature>
<dbReference type="AlphaFoldDB" id="A0A1Z1ST55"/>
<comment type="function">
    <text evidence="10">Transfers the 4'-phosphopantetheine moiety from coenzyme A to a Ser of acyl-carrier-protein.</text>
</comment>
<dbReference type="InterPro" id="IPR002582">
    <property type="entry name" value="ACPS"/>
</dbReference>
<evidence type="ECO:0000313" key="16">
    <source>
        <dbReference type="Proteomes" id="UP000251485"/>
    </source>
</evidence>
<keyword evidence="5 10" id="KW-0460">Magnesium</keyword>
<dbReference type="Pfam" id="PF01648">
    <property type="entry name" value="ACPS"/>
    <property type="match status" value="1"/>
</dbReference>
<feature type="domain" description="4'-phosphopantetheinyl transferase" evidence="11">
    <location>
        <begin position="5"/>
        <end position="121"/>
    </location>
</feature>
<reference evidence="12 15" key="1">
    <citation type="submission" date="2017-05" db="EMBL/GenBank/DDBJ databases">
        <title>Whole genome sequencing of Proteus mirabilis AR_0155.</title>
        <authorList>
            <person name="Conlan S."/>
            <person name="Thomas P.J."/>
            <person name="Mullikin J."/>
            <person name="Frank K.M."/>
            <person name="Segre J.A."/>
        </authorList>
    </citation>
    <scope>NUCLEOTIDE SEQUENCE [LARGE SCALE GENOMIC DNA]</scope>
    <source>
        <strain evidence="12 15">AR_0155</strain>
    </source>
</reference>
<keyword evidence="2 10" id="KW-0808">Transferase</keyword>
<dbReference type="InterPro" id="IPR008278">
    <property type="entry name" value="4-PPantetheinyl_Trfase_dom"/>
</dbReference>
<evidence type="ECO:0000256" key="9">
    <source>
        <dbReference type="ARBA" id="ARBA00054726"/>
    </source>
</evidence>
<evidence type="ECO:0000256" key="6">
    <source>
        <dbReference type="ARBA" id="ARBA00023098"/>
    </source>
</evidence>
<dbReference type="HAMAP" id="MF_00101">
    <property type="entry name" value="AcpS"/>
    <property type="match status" value="1"/>
</dbReference>
<dbReference type="EMBL" id="UAUE01000010">
    <property type="protein sequence ID" value="SPY95930.1"/>
    <property type="molecule type" value="Genomic_DNA"/>
</dbReference>
<evidence type="ECO:0000256" key="5">
    <source>
        <dbReference type="ARBA" id="ARBA00022842"/>
    </source>
</evidence>
<sequence>MAIVGIGMDIVEISRIEEIIGRSGERLARRILTDNEWIIYQSHKQPVRFLAKRFAVKEAAAKALGTGIRLGLAFNHFEVANDELGKPTLHFLAVAKEMAQKAGINAIHVTLADEQRYACATVILEK</sequence>
<dbReference type="Proteomes" id="UP000254191">
    <property type="component" value="Unassembled WGS sequence"/>
</dbReference>
<dbReference type="GO" id="GO:0008897">
    <property type="term" value="F:holo-[acyl-carrier-protein] synthase activity"/>
    <property type="evidence" value="ECO:0007669"/>
    <property type="project" value="UniProtKB-UniRule"/>
</dbReference>
<proteinExistence type="inferred from homology"/>
<keyword evidence="6 10" id="KW-0443">Lipid metabolism</keyword>
<dbReference type="Gene3D" id="3.90.470.20">
    <property type="entry name" value="4'-phosphopantetheinyl transferase domain"/>
    <property type="match status" value="1"/>
</dbReference>
<keyword evidence="3 10" id="KW-0479">Metal-binding</keyword>
<comment type="similarity">
    <text evidence="10">Belongs to the P-Pant transferase superfamily. AcpS family.</text>
</comment>
<dbReference type="GO" id="GO:0006633">
    <property type="term" value="P:fatty acid biosynthetic process"/>
    <property type="evidence" value="ECO:0007669"/>
    <property type="project" value="UniProtKB-UniRule"/>
</dbReference>
<evidence type="ECO:0000256" key="3">
    <source>
        <dbReference type="ARBA" id="ARBA00022723"/>
    </source>
</evidence>
<reference evidence="16 17" key="2">
    <citation type="submission" date="2018-06" db="EMBL/GenBank/DDBJ databases">
        <authorList>
            <consortium name="Pathogen Informatics"/>
            <person name="Doyle S."/>
        </authorList>
    </citation>
    <scope>NUCLEOTIDE SEQUENCE [LARGE SCALE GENOMIC DNA]</scope>
    <source>
        <strain evidence="13 16">NCTC10975</strain>
        <strain evidence="14 17">NCTC11938</strain>
    </source>
</reference>
<organism evidence="13 16">
    <name type="scientific">Proteus mirabilis</name>
    <dbReference type="NCBI Taxonomy" id="584"/>
    <lineage>
        <taxon>Bacteria</taxon>
        <taxon>Pseudomonadati</taxon>
        <taxon>Pseudomonadota</taxon>
        <taxon>Gammaproteobacteria</taxon>
        <taxon>Enterobacterales</taxon>
        <taxon>Morganellaceae</taxon>
        <taxon>Proteus</taxon>
    </lineage>
</organism>
<protein>
    <recommendedName>
        <fullName evidence="10">Holo-[acyl-carrier-protein] synthase</fullName>
        <shortName evidence="10">Holo-ACP synthase</shortName>
        <ecNumber evidence="10">2.7.8.7</ecNumber>
    </recommendedName>
    <alternativeName>
        <fullName evidence="10">4'-phosphopantetheinyl transferase AcpS</fullName>
    </alternativeName>
</protein>
<dbReference type="STRING" id="584.AOUC001_05650"/>
<name>A0A1Z1ST55_PROMI</name>
<evidence type="ECO:0000313" key="17">
    <source>
        <dbReference type="Proteomes" id="UP000254191"/>
    </source>
</evidence>
<dbReference type="NCBIfam" id="TIGR00516">
    <property type="entry name" value="acpS"/>
    <property type="match status" value="1"/>
</dbReference>
<dbReference type="EC" id="2.7.8.7" evidence="10"/>
<dbReference type="Proteomes" id="UP000195540">
    <property type="component" value="Chromosome"/>
</dbReference>
<evidence type="ECO:0000256" key="8">
    <source>
        <dbReference type="ARBA" id="ARBA00050875"/>
    </source>
</evidence>
<evidence type="ECO:0000259" key="11">
    <source>
        <dbReference type="Pfam" id="PF01648"/>
    </source>
</evidence>
<feature type="binding site" evidence="10">
    <location>
        <position position="9"/>
    </location>
    <ligand>
        <name>Mg(2+)</name>
        <dbReference type="ChEBI" id="CHEBI:18420"/>
    </ligand>
</feature>
<comment type="subcellular location">
    <subcellularLocation>
        <location evidence="10">Cytoplasm</location>
    </subcellularLocation>
</comment>
<evidence type="ECO:0000256" key="1">
    <source>
        <dbReference type="ARBA" id="ARBA00022516"/>
    </source>
</evidence>
<evidence type="ECO:0000313" key="14">
    <source>
        <dbReference type="EMBL" id="SUC39744.1"/>
    </source>
</evidence>
<dbReference type="FunFam" id="3.90.470.20:FF:000001">
    <property type="entry name" value="Holo-[acyl-carrier-protein] synthase"/>
    <property type="match status" value="1"/>
</dbReference>
<dbReference type="EMBL" id="CP021694">
    <property type="protein sequence ID" value="ARX34177.1"/>
    <property type="molecule type" value="Genomic_DNA"/>
</dbReference>
<evidence type="ECO:0000256" key="7">
    <source>
        <dbReference type="ARBA" id="ARBA00023160"/>
    </source>
</evidence>
<dbReference type="KEGG" id="pvl:AOB99_11485"/>
<evidence type="ECO:0000313" key="13">
    <source>
        <dbReference type="EMBL" id="SPY95930.1"/>
    </source>
</evidence>
<keyword evidence="1 10" id="KW-0444">Lipid biosynthesis</keyword>
<dbReference type="SUPFAM" id="SSF56214">
    <property type="entry name" value="4'-phosphopantetheinyl transferase"/>
    <property type="match status" value="1"/>
</dbReference>
<dbReference type="EMBL" id="UGTS01000006">
    <property type="protein sequence ID" value="SUC39744.1"/>
    <property type="molecule type" value="Genomic_DNA"/>
</dbReference>
<dbReference type="InterPro" id="IPR037143">
    <property type="entry name" value="4-PPantetheinyl_Trfase_dom_sf"/>
</dbReference>
<evidence type="ECO:0000256" key="2">
    <source>
        <dbReference type="ARBA" id="ARBA00022679"/>
    </source>
</evidence>
<evidence type="ECO:0000313" key="12">
    <source>
        <dbReference type="EMBL" id="ARX34177.1"/>
    </source>
</evidence>
<keyword evidence="10" id="KW-0963">Cytoplasm</keyword>
<evidence type="ECO:0000256" key="4">
    <source>
        <dbReference type="ARBA" id="ARBA00022832"/>
    </source>
</evidence>
<dbReference type="GO" id="GO:0000287">
    <property type="term" value="F:magnesium ion binding"/>
    <property type="evidence" value="ECO:0007669"/>
    <property type="project" value="UniProtKB-UniRule"/>
</dbReference>
<gene>
    <name evidence="13" type="primary">acpS_1</name>
    <name evidence="10 12" type="synonym">acpS</name>
    <name evidence="14" type="synonym">acpS_2</name>
    <name evidence="12" type="ORF">AM402_08430</name>
    <name evidence="13" type="ORF">NCTC10975_01628</name>
    <name evidence="14" type="ORF">NCTC11938_04007</name>
</gene>
<dbReference type="RefSeq" id="WP_004243887.1">
    <property type="nucleotide sequence ID" value="NZ_ABFCQN020000001.1"/>
</dbReference>
<dbReference type="InterPro" id="IPR004568">
    <property type="entry name" value="Ppantetheine-prot_Trfase_dom"/>
</dbReference>
<dbReference type="OrthoDB" id="517356at2"/>
<comment type="function">
    <text evidence="9">Transfers the 4'-phosphopantetheine moiety from coenzyme A to the 'Ser-36' of acyl-carrier-protein.</text>
</comment>
<comment type="catalytic activity">
    <reaction evidence="8 10">
        <text>apo-[ACP] + CoA = holo-[ACP] + adenosine 3',5'-bisphosphate + H(+)</text>
        <dbReference type="Rhea" id="RHEA:12068"/>
        <dbReference type="Rhea" id="RHEA-COMP:9685"/>
        <dbReference type="Rhea" id="RHEA-COMP:9690"/>
        <dbReference type="ChEBI" id="CHEBI:15378"/>
        <dbReference type="ChEBI" id="CHEBI:29999"/>
        <dbReference type="ChEBI" id="CHEBI:57287"/>
        <dbReference type="ChEBI" id="CHEBI:58343"/>
        <dbReference type="ChEBI" id="CHEBI:64479"/>
        <dbReference type="EC" id="2.7.8.7"/>
    </reaction>
</comment>
<evidence type="ECO:0000256" key="10">
    <source>
        <dbReference type="HAMAP-Rule" id="MF_00101"/>
    </source>
</evidence>
<comment type="cofactor">
    <cofactor evidence="10">
        <name>Mg(2+)</name>
        <dbReference type="ChEBI" id="CHEBI:18420"/>
    </cofactor>
</comment>
<evidence type="ECO:0000313" key="15">
    <source>
        <dbReference type="Proteomes" id="UP000195540"/>
    </source>
</evidence>
<dbReference type="Proteomes" id="UP000251485">
    <property type="component" value="Unassembled WGS sequence"/>
</dbReference>
<keyword evidence="7 10" id="KW-0275">Fatty acid biosynthesis</keyword>
<dbReference type="GO" id="GO:0005737">
    <property type="term" value="C:cytoplasm"/>
    <property type="evidence" value="ECO:0007669"/>
    <property type="project" value="UniProtKB-SubCell"/>
</dbReference>
<dbReference type="NCBIfam" id="TIGR00556">
    <property type="entry name" value="pantethn_trn"/>
    <property type="match status" value="1"/>
</dbReference>
<keyword evidence="4 10" id="KW-0276">Fatty acid metabolism</keyword>